<evidence type="ECO:0000313" key="2">
    <source>
        <dbReference type="EMBL" id="GMN72387.1"/>
    </source>
</evidence>
<dbReference type="AlphaFoldDB" id="A0AA88ECW2"/>
<gene>
    <name evidence="2" type="ORF">TIFTF001_054720</name>
</gene>
<feature type="compositionally biased region" description="Basic and acidic residues" evidence="1">
    <location>
        <begin position="45"/>
        <end position="55"/>
    </location>
</feature>
<evidence type="ECO:0000313" key="3">
    <source>
        <dbReference type="Proteomes" id="UP001187192"/>
    </source>
</evidence>
<dbReference type="Proteomes" id="UP001187192">
    <property type="component" value="Unassembled WGS sequence"/>
</dbReference>
<sequence length="71" mass="7709">MFEEEPNREGAGAEPGAVDTAAEEPKEKDGVKEDEDVGFEDEEEAVLKAKEKEGVELGFEDDPNENLVEAA</sequence>
<evidence type="ECO:0000256" key="1">
    <source>
        <dbReference type="SAM" id="MobiDB-lite"/>
    </source>
</evidence>
<protein>
    <submittedName>
        <fullName evidence="2">Uncharacterized protein</fullName>
    </submittedName>
</protein>
<keyword evidence="3" id="KW-1185">Reference proteome</keyword>
<feature type="non-terminal residue" evidence="2">
    <location>
        <position position="1"/>
    </location>
</feature>
<dbReference type="EMBL" id="BTGU01015495">
    <property type="protein sequence ID" value="GMN72387.1"/>
    <property type="molecule type" value="Genomic_DNA"/>
</dbReference>
<comment type="caution">
    <text evidence="2">The sequence shown here is derived from an EMBL/GenBank/DDBJ whole genome shotgun (WGS) entry which is preliminary data.</text>
</comment>
<proteinExistence type="predicted"/>
<organism evidence="2 3">
    <name type="scientific">Ficus carica</name>
    <name type="common">Common fig</name>
    <dbReference type="NCBI Taxonomy" id="3494"/>
    <lineage>
        <taxon>Eukaryota</taxon>
        <taxon>Viridiplantae</taxon>
        <taxon>Streptophyta</taxon>
        <taxon>Embryophyta</taxon>
        <taxon>Tracheophyta</taxon>
        <taxon>Spermatophyta</taxon>
        <taxon>Magnoliopsida</taxon>
        <taxon>eudicotyledons</taxon>
        <taxon>Gunneridae</taxon>
        <taxon>Pentapetalae</taxon>
        <taxon>rosids</taxon>
        <taxon>fabids</taxon>
        <taxon>Rosales</taxon>
        <taxon>Moraceae</taxon>
        <taxon>Ficeae</taxon>
        <taxon>Ficus</taxon>
    </lineage>
</organism>
<feature type="compositionally biased region" description="Acidic residues" evidence="1">
    <location>
        <begin position="32"/>
        <end position="44"/>
    </location>
</feature>
<accession>A0AA88ECW2</accession>
<reference evidence="2" key="1">
    <citation type="submission" date="2023-07" db="EMBL/GenBank/DDBJ databases">
        <title>draft genome sequence of fig (Ficus carica).</title>
        <authorList>
            <person name="Takahashi T."/>
            <person name="Nishimura K."/>
        </authorList>
    </citation>
    <scope>NUCLEOTIDE SEQUENCE</scope>
</reference>
<name>A0AA88ECW2_FICCA</name>
<feature type="region of interest" description="Disordered" evidence="1">
    <location>
        <begin position="1"/>
        <end position="71"/>
    </location>
</feature>